<reference evidence="1" key="1">
    <citation type="journal article" date="2019" name="bioRxiv">
        <title>The Genome of the Zebra Mussel, Dreissena polymorpha: A Resource for Invasive Species Research.</title>
        <authorList>
            <person name="McCartney M.A."/>
            <person name="Auch B."/>
            <person name="Kono T."/>
            <person name="Mallez S."/>
            <person name="Zhang Y."/>
            <person name="Obille A."/>
            <person name="Becker A."/>
            <person name="Abrahante J.E."/>
            <person name="Garbe J."/>
            <person name="Badalamenti J.P."/>
            <person name="Herman A."/>
            <person name="Mangelson H."/>
            <person name="Liachko I."/>
            <person name="Sullivan S."/>
            <person name="Sone E.D."/>
            <person name="Koren S."/>
            <person name="Silverstein K.A.T."/>
            <person name="Beckman K.B."/>
            <person name="Gohl D.M."/>
        </authorList>
    </citation>
    <scope>NUCLEOTIDE SEQUENCE</scope>
    <source>
        <strain evidence="1">Duluth1</strain>
        <tissue evidence="1">Whole animal</tissue>
    </source>
</reference>
<proteinExistence type="predicted"/>
<sequence>MMEEGPSVILRLPKIRQAIIGHPEPLLWFSKRRMILEMIDLEWRLRIGQCRDENGVCDYSDIILQKLKRRRASILKIVGIRMFMEGSAPKDILRRMLS</sequence>
<reference evidence="1" key="2">
    <citation type="submission" date="2020-11" db="EMBL/GenBank/DDBJ databases">
        <authorList>
            <person name="McCartney M.A."/>
            <person name="Auch B."/>
            <person name="Kono T."/>
            <person name="Mallez S."/>
            <person name="Becker A."/>
            <person name="Gohl D.M."/>
            <person name="Silverstein K.A.T."/>
            <person name="Koren S."/>
            <person name="Bechman K.B."/>
            <person name="Herman A."/>
            <person name="Abrahante J.E."/>
            <person name="Garbe J."/>
        </authorList>
    </citation>
    <scope>NUCLEOTIDE SEQUENCE</scope>
    <source>
        <strain evidence="1">Duluth1</strain>
        <tissue evidence="1">Whole animal</tissue>
    </source>
</reference>
<dbReference type="EMBL" id="JAIWYP010000011">
    <property type="protein sequence ID" value="KAH3734244.1"/>
    <property type="molecule type" value="Genomic_DNA"/>
</dbReference>
<organism evidence="1 2">
    <name type="scientific">Dreissena polymorpha</name>
    <name type="common">Zebra mussel</name>
    <name type="synonym">Mytilus polymorpha</name>
    <dbReference type="NCBI Taxonomy" id="45954"/>
    <lineage>
        <taxon>Eukaryota</taxon>
        <taxon>Metazoa</taxon>
        <taxon>Spiralia</taxon>
        <taxon>Lophotrochozoa</taxon>
        <taxon>Mollusca</taxon>
        <taxon>Bivalvia</taxon>
        <taxon>Autobranchia</taxon>
        <taxon>Heteroconchia</taxon>
        <taxon>Euheterodonta</taxon>
        <taxon>Imparidentia</taxon>
        <taxon>Neoheterodontei</taxon>
        <taxon>Myida</taxon>
        <taxon>Dreissenoidea</taxon>
        <taxon>Dreissenidae</taxon>
        <taxon>Dreissena</taxon>
    </lineage>
</organism>
<comment type="caution">
    <text evidence="1">The sequence shown here is derived from an EMBL/GenBank/DDBJ whole genome shotgun (WGS) entry which is preliminary data.</text>
</comment>
<name>A0A9D4HVF5_DREPO</name>
<keyword evidence="2" id="KW-1185">Reference proteome</keyword>
<evidence type="ECO:0000313" key="2">
    <source>
        <dbReference type="Proteomes" id="UP000828390"/>
    </source>
</evidence>
<dbReference type="AlphaFoldDB" id="A0A9D4HVF5"/>
<evidence type="ECO:0000313" key="1">
    <source>
        <dbReference type="EMBL" id="KAH3734244.1"/>
    </source>
</evidence>
<gene>
    <name evidence="1" type="ORF">DPMN_040683</name>
</gene>
<protein>
    <submittedName>
        <fullName evidence="1">Uncharacterized protein</fullName>
    </submittedName>
</protein>
<dbReference type="Proteomes" id="UP000828390">
    <property type="component" value="Unassembled WGS sequence"/>
</dbReference>
<accession>A0A9D4HVF5</accession>